<name>A0A0W0XW44_9GAMM</name>
<accession>A0A0W0XW44</accession>
<comment type="caution">
    <text evidence="2">The sequence shown here is derived from an EMBL/GenBank/DDBJ whole genome shotgun (WGS) entry which is preliminary data.</text>
</comment>
<reference evidence="2 3" key="1">
    <citation type="submission" date="2015-11" db="EMBL/GenBank/DDBJ databases">
        <title>Genomic analysis of 38 Legionella species identifies large and diverse effector repertoires.</title>
        <authorList>
            <person name="Burstein D."/>
            <person name="Amaro F."/>
            <person name="Zusman T."/>
            <person name="Lifshitz Z."/>
            <person name="Cohen O."/>
            <person name="Gilbert J.A."/>
            <person name="Pupko T."/>
            <person name="Shuman H.A."/>
            <person name="Segal G."/>
        </authorList>
    </citation>
    <scope>NUCLEOTIDE SEQUENCE [LARGE SCALE GENOMIC DNA]</scope>
    <source>
        <strain evidence="2 3">WA-270A-C2</strain>
    </source>
</reference>
<evidence type="ECO:0000313" key="2">
    <source>
        <dbReference type="EMBL" id="KTD49031.1"/>
    </source>
</evidence>
<feature type="region of interest" description="Disordered" evidence="1">
    <location>
        <begin position="440"/>
        <end position="462"/>
    </location>
</feature>
<organism evidence="2 3">
    <name type="scientific">Legionella rubrilucens</name>
    <dbReference type="NCBI Taxonomy" id="458"/>
    <lineage>
        <taxon>Bacteria</taxon>
        <taxon>Pseudomonadati</taxon>
        <taxon>Pseudomonadota</taxon>
        <taxon>Gammaproteobacteria</taxon>
        <taxon>Legionellales</taxon>
        <taxon>Legionellaceae</taxon>
        <taxon>Legionella</taxon>
    </lineage>
</organism>
<keyword evidence="3" id="KW-1185">Reference proteome</keyword>
<sequence length="462" mass="52463">MQDDKKGKPTLNYTKTYSQFPNYGNTPTASPARPGKLKTYDSKPASPASLGKDNQNEAKSHPLKTKPKLPLPDKEDQDNKSINDTRAMKLEVDELPASPSSLGAIRDSALLEIDLQWLGNPYPFRQQIIAWQQSHFKNRLFEMICLLDEMLKNPDQYLYFVDPFSKQHYTLTEDVSGKAVKRHYSYFGILNQLNALFRDCREVCETKALFELSLHSGDKATTLEEAFKSRPVLSLFAFKDEQNKSLQAFLAAILTKESLQEDLTKAKTAFLDSLSEKQKQDTTLTDRADVEAAKVVVLLKASSDLLDMYNRLDSCPDLSSLGKIRHLTVVNRSDTMASAEDGYGFMDLLSFLNRSNMPHLESLIIEHYDPRNYLELSNLMAVLVKKNSALKIMISHHFPEKDKCSVFSPYQEKYPGLSVKRIHVQETIEVDNHCTFFPASPSNKRRSVSEQSPSIRLDYSPK</sequence>
<proteinExistence type="predicted"/>
<feature type="region of interest" description="Disordered" evidence="1">
    <location>
        <begin position="1"/>
        <end position="81"/>
    </location>
</feature>
<dbReference type="EMBL" id="LNYT01000007">
    <property type="protein sequence ID" value="KTD49031.1"/>
    <property type="molecule type" value="Genomic_DNA"/>
</dbReference>
<gene>
    <name evidence="2" type="ORF">Lrub_1382</name>
</gene>
<dbReference type="PATRIC" id="fig|458.5.peg.1428"/>
<evidence type="ECO:0000313" key="3">
    <source>
        <dbReference type="Proteomes" id="UP000054608"/>
    </source>
</evidence>
<dbReference type="STRING" id="458.Lrub_1382"/>
<protein>
    <submittedName>
        <fullName evidence="2">Uncharacterized protein</fullName>
    </submittedName>
</protein>
<feature type="compositionally biased region" description="Basic and acidic residues" evidence="1">
    <location>
        <begin position="71"/>
        <end position="81"/>
    </location>
</feature>
<dbReference type="Proteomes" id="UP000054608">
    <property type="component" value="Unassembled WGS sequence"/>
</dbReference>
<feature type="compositionally biased region" description="Polar residues" evidence="1">
    <location>
        <begin position="11"/>
        <end position="29"/>
    </location>
</feature>
<evidence type="ECO:0000256" key="1">
    <source>
        <dbReference type="SAM" id="MobiDB-lite"/>
    </source>
</evidence>
<dbReference type="AlphaFoldDB" id="A0A0W0XW44"/>